<proteinExistence type="predicted"/>
<dbReference type="Pfam" id="PF13229">
    <property type="entry name" value="Beta_helix"/>
    <property type="match status" value="1"/>
</dbReference>
<dbReference type="InterPro" id="IPR012334">
    <property type="entry name" value="Pectin_lyas_fold"/>
</dbReference>
<reference evidence="4" key="1">
    <citation type="submission" date="2021-02" db="EMBL/GenBank/DDBJ databases">
        <title>Skermanella TT6 skin isolate.</title>
        <authorList>
            <person name="Lee K."/>
            <person name="Ganzorig M."/>
        </authorList>
    </citation>
    <scope>NUCLEOTIDE SEQUENCE</scope>
    <source>
        <strain evidence="4">TT6</strain>
    </source>
</reference>
<dbReference type="Proteomes" id="UP000595197">
    <property type="component" value="Plasmid pTT6-5"/>
</dbReference>
<dbReference type="SMART" id="SM00710">
    <property type="entry name" value="PbH1"/>
    <property type="match status" value="6"/>
</dbReference>
<sequence>MRFIAFLLAGTVLSTPVLAATIEVRPGQSIQDAVNRAQAGDEVVVDDGTYGAFEIRTNGISVRARNKGGAHVVATGNNQPAIAAYSQSDIAVRGFRLTSRNGDGVKIGGDASAPLAKNIVFEGNTTAYARLDGFKFFHADGITMRNNVVEMAGGGGAAGSAGNPNGDGGVDWVRVSNSLMEGNTVQRTNGWACAMIKNGSNNNRVVNNRFQNCEVNGIDMAAGSSGRSAAANTTGKTAFDNTIEGNVVEGGKGCAVKFGQKTSGNRLTDNDIDGRQCDKGTGNSGLAAGADDEVGAGGGGDGDYGGEEEYAGGGAEGGFLGTDYMGAGGGFSGGCDATIANGASAGAAAFGVISSVTGRATAGLQVAQQFQLLAQTLCDTEQTALQGEQLKAQTQMLRGMNMTTHADVLSTNQRLRSILTSGHLTGNPGTINRDYQEVYPERFPEGTTYQEMAAARDAWDRRTRDALDESVRIENAVLVDQQRTLRRSAGLVQAGRASGGIRGEIQATNGLLNEVAGSLDNLITATTAHHRALKEENYRREAEMAAAKRDSQDFMAGFGDCPECGQRPIAIFGNGGTVGRRGIAADPFGTGVP</sequence>
<dbReference type="InterPro" id="IPR039448">
    <property type="entry name" value="Beta_helix"/>
</dbReference>
<feature type="region of interest" description="Disordered" evidence="1">
    <location>
        <begin position="283"/>
        <end position="302"/>
    </location>
</feature>
<protein>
    <submittedName>
        <fullName evidence="4">Right-handed parallel beta-helix repeat-containing protein</fullName>
    </submittedName>
</protein>
<evidence type="ECO:0000256" key="2">
    <source>
        <dbReference type="SAM" id="SignalP"/>
    </source>
</evidence>
<geneLocation type="plasmid" evidence="4 5">
    <name>pTT6-5</name>
</geneLocation>
<evidence type="ECO:0000259" key="3">
    <source>
        <dbReference type="Pfam" id="PF13229"/>
    </source>
</evidence>
<evidence type="ECO:0000313" key="5">
    <source>
        <dbReference type="Proteomes" id="UP000595197"/>
    </source>
</evidence>
<dbReference type="EMBL" id="CP067425">
    <property type="protein sequence ID" value="QQP94075.1"/>
    <property type="molecule type" value="Genomic_DNA"/>
</dbReference>
<feature type="chain" id="PRO_5047270302" evidence="2">
    <location>
        <begin position="20"/>
        <end position="593"/>
    </location>
</feature>
<dbReference type="Gene3D" id="2.160.20.10">
    <property type="entry name" value="Single-stranded right-handed beta-helix, Pectin lyase-like"/>
    <property type="match status" value="1"/>
</dbReference>
<keyword evidence="2" id="KW-0732">Signal</keyword>
<feature type="signal peptide" evidence="2">
    <location>
        <begin position="1"/>
        <end position="19"/>
    </location>
</feature>
<dbReference type="InterPro" id="IPR011050">
    <property type="entry name" value="Pectin_lyase_fold/virulence"/>
</dbReference>
<organism evidence="4 5">
    <name type="scientific">Skermanella cutis</name>
    <dbReference type="NCBI Taxonomy" id="2775420"/>
    <lineage>
        <taxon>Bacteria</taxon>
        <taxon>Pseudomonadati</taxon>
        <taxon>Pseudomonadota</taxon>
        <taxon>Alphaproteobacteria</taxon>
        <taxon>Rhodospirillales</taxon>
        <taxon>Azospirillaceae</taxon>
        <taxon>Skermanella</taxon>
    </lineage>
</organism>
<dbReference type="SUPFAM" id="SSF51126">
    <property type="entry name" value="Pectin lyase-like"/>
    <property type="match status" value="1"/>
</dbReference>
<dbReference type="InterPro" id="IPR006626">
    <property type="entry name" value="PbH1"/>
</dbReference>
<evidence type="ECO:0000313" key="4">
    <source>
        <dbReference type="EMBL" id="QQP94075.1"/>
    </source>
</evidence>
<accession>A0ABX7BI81</accession>
<gene>
    <name evidence="4" type="ORF">IGS68_35275</name>
</gene>
<keyword evidence="4" id="KW-0614">Plasmid</keyword>
<evidence type="ECO:0000256" key="1">
    <source>
        <dbReference type="SAM" id="MobiDB-lite"/>
    </source>
</evidence>
<dbReference type="RefSeq" id="WP_201083988.1">
    <property type="nucleotide sequence ID" value="NZ_CP067425.2"/>
</dbReference>
<keyword evidence="5" id="KW-1185">Reference proteome</keyword>
<name>A0ABX7BI81_9PROT</name>
<feature type="domain" description="Right handed beta helix" evidence="3">
    <location>
        <begin position="82"/>
        <end position="234"/>
    </location>
</feature>